<feature type="region of interest" description="Disordered" evidence="1">
    <location>
        <begin position="306"/>
        <end position="326"/>
    </location>
</feature>
<accession>A0A9D2HE35</accession>
<proteinExistence type="predicted"/>
<evidence type="ECO:0000313" key="3">
    <source>
        <dbReference type="Proteomes" id="UP000824225"/>
    </source>
</evidence>
<sequence length="326" mass="36196">MTAQSPLLWLLGLAPEDRRVVRETAGDGYQCRLLDDMDASALASALEQDDDPLLLWLGSGVWRTLRREHPGVADLLQLVPAVLVLEADADRPLLEQALEGHFQQVARFPLDRKQVFEALSRAREARNMYQDMARMAREIMMERELLERKSEVCAFLFQAFAGLDGAADARELMACCRQAMKEAFPVKGVHALWWGSGGRAAYLLDASDGSAEAEAWRAFLRERTGMDGAGDGEALVGRDNGKKAPEPERTLLLPLEIRKRRCGILALDLERPLLPGRDLALALDAVRKHLAFILWERGGDEEFFAASSSTSASSDSLPQKRRRASV</sequence>
<reference evidence="2" key="2">
    <citation type="submission" date="2021-04" db="EMBL/GenBank/DDBJ databases">
        <authorList>
            <person name="Gilroy R."/>
        </authorList>
    </citation>
    <scope>NUCLEOTIDE SEQUENCE</scope>
    <source>
        <strain evidence="2">CHK186-16707</strain>
    </source>
</reference>
<dbReference type="Proteomes" id="UP000824225">
    <property type="component" value="Unassembled WGS sequence"/>
</dbReference>
<comment type="caution">
    <text evidence="2">The sequence shown here is derived from an EMBL/GenBank/DDBJ whole genome shotgun (WGS) entry which is preliminary data.</text>
</comment>
<feature type="compositionally biased region" description="Low complexity" evidence="1">
    <location>
        <begin position="306"/>
        <end position="316"/>
    </location>
</feature>
<organism evidence="2 3">
    <name type="scientific">Candidatus Mailhella merdigallinarum</name>
    <dbReference type="NCBI Taxonomy" id="2838658"/>
    <lineage>
        <taxon>Bacteria</taxon>
        <taxon>Pseudomonadati</taxon>
        <taxon>Thermodesulfobacteriota</taxon>
        <taxon>Desulfovibrionia</taxon>
        <taxon>Desulfovibrionales</taxon>
        <taxon>Desulfovibrionaceae</taxon>
        <taxon>Mailhella</taxon>
    </lineage>
</organism>
<evidence type="ECO:0000313" key="2">
    <source>
        <dbReference type="EMBL" id="HJA08466.1"/>
    </source>
</evidence>
<gene>
    <name evidence="2" type="ORF">H9962_04660</name>
</gene>
<dbReference type="EMBL" id="DXAN01000014">
    <property type="protein sequence ID" value="HJA08466.1"/>
    <property type="molecule type" value="Genomic_DNA"/>
</dbReference>
<dbReference type="AlphaFoldDB" id="A0A9D2HE35"/>
<protein>
    <submittedName>
        <fullName evidence="2">Uncharacterized protein</fullName>
    </submittedName>
</protein>
<evidence type="ECO:0000256" key="1">
    <source>
        <dbReference type="SAM" id="MobiDB-lite"/>
    </source>
</evidence>
<name>A0A9D2HE35_9BACT</name>
<reference evidence="2" key="1">
    <citation type="journal article" date="2021" name="PeerJ">
        <title>Extensive microbial diversity within the chicken gut microbiome revealed by metagenomics and culture.</title>
        <authorList>
            <person name="Gilroy R."/>
            <person name="Ravi A."/>
            <person name="Getino M."/>
            <person name="Pursley I."/>
            <person name="Horton D.L."/>
            <person name="Alikhan N.F."/>
            <person name="Baker D."/>
            <person name="Gharbi K."/>
            <person name="Hall N."/>
            <person name="Watson M."/>
            <person name="Adriaenssens E.M."/>
            <person name="Foster-Nyarko E."/>
            <person name="Jarju S."/>
            <person name="Secka A."/>
            <person name="Antonio M."/>
            <person name="Oren A."/>
            <person name="Chaudhuri R.R."/>
            <person name="La Ragione R."/>
            <person name="Hildebrand F."/>
            <person name="Pallen M.J."/>
        </authorList>
    </citation>
    <scope>NUCLEOTIDE SEQUENCE</scope>
    <source>
        <strain evidence="2">CHK186-16707</strain>
    </source>
</reference>